<proteinExistence type="predicted"/>
<reference evidence="2" key="1">
    <citation type="submission" date="2017-01" db="EMBL/GenBank/DDBJ databases">
        <title>Comparative genomics of anhydrobiosis in the tardigrade Hypsibius dujardini.</title>
        <authorList>
            <person name="Yoshida Y."/>
            <person name="Koutsovoulos G."/>
            <person name="Laetsch D."/>
            <person name="Stevens L."/>
            <person name="Kumar S."/>
            <person name="Horikawa D."/>
            <person name="Ishino K."/>
            <person name="Komine S."/>
            <person name="Tomita M."/>
            <person name="Blaxter M."/>
            <person name="Arakawa K."/>
        </authorList>
    </citation>
    <scope>NUCLEOTIDE SEQUENCE [LARGE SCALE GENOMIC DNA]</scope>
    <source>
        <strain evidence="2">Z151</strain>
    </source>
</reference>
<dbReference type="AlphaFoldDB" id="A0A9X6N958"/>
<accession>A0A9X6N958</accession>
<protein>
    <submittedName>
        <fullName evidence="1">Uncharacterized protein</fullName>
    </submittedName>
</protein>
<name>A0A9X6N958_HYPEX</name>
<sequence length="148" mass="16591">MHHPTFLPSNSLESILVPPRRPVRPGLPENPMSRHVRAARRQRFKTYGNATRKYALEFTFRRASDPEGVLSSTVPIKGPVAWSLPIDRLFRSFPRIAPQDSTRYPSTIVAIRGFQCPQAVALPLPTAAIQIVPKKLLWHSYPQMGGGV</sequence>
<evidence type="ECO:0000313" key="1">
    <source>
        <dbReference type="EMBL" id="OWA50037.1"/>
    </source>
</evidence>
<dbReference type="EMBL" id="MTYJ01000180">
    <property type="protein sequence ID" value="OWA50037.1"/>
    <property type="molecule type" value="Genomic_DNA"/>
</dbReference>
<evidence type="ECO:0000313" key="2">
    <source>
        <dbReference type="Proteomes" id="UP000192578"/>
    </source>
</evidence>
<gene>
    <name evidence="1" type="ORF">BV898_14568</name>
</gene>
<keyword evidence="2" id="KW-1185">Reference proteome</keyword>
<comment type="caution">
    <text evidence="1">The sequence shown here is derived from an EMBL/GenBank/DDBJ whole genome shotgun (WGS) entry which is preliminary data.</text>
</comment>
<organism evidence="1 2">
    <name type="scientific">Hypsibius exemplaris</name>
    <name type="common">Freshwater tardigrade</name>
    <dbReference type="NCBI Taxonomy" id="2072580"/>
    <lineage>
        <taxon>Eukaryota</taxon>
        <taxon>Metazoa</taxon>
        <taxon>Ecdysozoa</taxon>
        <taxon>Tardigrada</taxon>
        <taxon>Eutardigrada</taxon>
        <taxon>Parachela</taxon>
        <taxon>Hypsibioidea</taxon>
        <taxon>Hypsibiidae</taxon>
        <taxon>Hypsibius</taxon>
    </lineage>
</organism>
<dbReference type="Proteomes" id="UP000192578">
    <property type="component" value="Unassembled WGS sequence"/>
</dbReference>